<dbReference type="PANTHER" id="PTHR10000:SF8">
    <property type="entry name" value="HAD SUPERFAMILY HYDROLASE-LIKE, TYPE 3"/>
    <property type="match status" value="1"/>
</dbReference>
<dbReference type="GO" id="GO:0000287">
    <property type="term" value="F:magnesium ion binding"/>
    <property type="evidence" value="ECO:0007669"/>
    <property type="project" value="TreeGrafter"/>
</dbReference>
<dbReference type="GO" id="GO:0016791">
    <property type="term" value="F:phosphatase activity"/>
    <property type="evidence" value="ECO:0007669"/>
    <property type="project" value="TreeGrafter"/>
</dbReference>
<dbReference type="Gene3D" id="3.30.1240.10">
    <property type="match status" value="1"/>
</dbReference>
<dbReference type="EMBL" id="JAVFKY010000004">
    <property type="protein sequence ID" value="KAK5578271.1"/>
    <property type="molecule type" value="Genomic_DNA"/>
</dbReference>
<dbReference type="SUPFAM" id="SSF56784">
    <property type="entry name" value="HAD-like"/>
    <property type="match status" value="1"/>
</dbReference>
<name>A0AAN7YTL7_9MYCE</name>
<dbReference type="NCBIfam" id="TIGR01484">
    <property type="entry name" value="HAD-SF-IIB"/>
    <property type="match status" value="1"/>
</dbReference>
<evidence type="ECO:0008006" key="3">
    <source>
        <dbReference type="Google" id="ProtNLM"/>
    </source>
</evidence>
<dbReference type="Pfam" id="PF08282">
    <property type="entry name" value="Hydrolase_3"/>
    <property type="match status" value="1"/>
</dbReference>
<comment type="caution">
    <text evidence="1">The sequence shown here is derived from an EMBL/GenBank/DDBJ whole genome shotgun (WGS) entry which is preliminary data.</text>
</comment>
<evidence type="ECO:0000313" key="1">
    <source>
        <dbReference type="EMBL" id="KAK5578271.1"/>
    </source>
</evidence>
<dbReference type="GO" id="GO:0005829">
    <property type="term" value="C:cytosol"/>
    <property type="evidence" value="ECO:0007669"/>
    <property type="project" value="TreeGrafter"/>
</dbReference>
<dbReference type="Gene3D" id="3.40.50.1000">
    <property type="entry name" value="HAD superfamily/HAD-like"/>
    <property type="match status" value="1"/>
</dbReference>
<reference evidence="1 2" key="1">
    <citation type="submission" date="2023-11" db="EMBL/GenBank/DDBJ databases">
        <title>Dfirmibasis_genome.</title>
        <authorList>
            <person name="Edelbroek B."/>
            <person name="Kjellin J."/>
            <person name="Jerlstrom-Hultqvist J."/>
            <person name="Soderbom F."/>
        </authorList>
    </citation>
    <scope>NUCLEOTIDE SEQUENCE [LARGE SCALE GENOMIC DNA]</scope>
    <source>
        <strain evidence="1 2">TNS-C-14</strain>
    </source>
</reference>
<keyword evidence="2" id="KW-1185">Reference proteome</keyword>
<dbReference type="InterPro" id="IPR006379">
    <property type="entry name" value="HAD-SF_hydro_IIB"/>
</dbReference>
<dbReference type="InterPro" id="IPR023214">
    <property type="entry name" value="HAD_sf"/>
</dbReference>
<accession>A0AAN7YTL7</accession>
<organism evidence="1 2">
    <name type="scientific">Dictyostelium firmibasis</name>
    <dbReference type="NCBI Taxonomy" id="79012"/>
    <lineage>
        <taxon>Eukaryota</taxon>
        <taxon>Amoebozoa</taxon>
        <taxon>Evosea</taxon>
        <taxon>Eumycetozoa</taxon>
        <taxon>Dictyostelia</taxon>
        <taxon>Dictyosteliales</taxon>
        <taxon>Dictyosteliaceae</taxon>
        <taxon>Dictyostelium</taxon>
    </lineage>
</organism>
<dbReference type="Proteomes" id="UP001344447">
    <property type="component" value="Unassembled WGS sequence"/>
</dbReference>
<dbReference type="AlphaFoldDB" id="A0AAN7YTL7"/>
<evidence type="ECO:0000313" key="2">
    <source>
        <dbReference type="Proteomes" id="UP001344447"/>
    </source>
</evidence>
<sequence>MTYRVVALDLDGTILNSNKQVSENSKRVLQYLSKPEFKNSDGEEVLVLLASGRAPYLVSPVEEALGIDCYLIGYNGGICFGRKSEGRNTVFSHSIDNSNLKAIFKYVEEHNLFLNIYGDGIVYGIDKLELAEKPRRYSIMTGATYKFIPSYSTLPDDFTPAKCLIILDDDKECDQLLETMRPLFPTLSLVKSNCMNKDYKQYYVEFLEHGVNKGTSVIDFCKAKSIDSSKVVSFGDAENDNEMLEQSGLGICLANGTDVTKSIANQVSQFTNDQDGVARELVKLFNLPENLIQ</sequence>
<dbReference type="PROSITE" id="PS01228">
    <property type="entry name" value="COF_1"/>
    <property type="match status" value="1"/>
</dbReference>
<proteinExistence type="predicted"/>
<dbReference type="PANTHER" id="PTHR10000">
    <property type="entry name" value="PHOSPHOSERINE PHOSPHATASE"/>
    <property type="match status" value="1"/>
</dbReference>
<gene>
    <name evidence="1" type="ORF">RB653_003227</name>
</gene>
<protein>
    <recommendedName>
        <fullName evidence="3">Haloacid dehalogenase-like hydrolase</fullName>
    </recommendedName>
</protein>
<dbReference type="InterPro" id="IPR036412">
    <property type="entry name" value="HAD-like_sf"/>
</dbReference>